<accession>A0ABS8WNE4</accession>
<gene>
    <name evidence="1" type="ORF">HAX54_050295</name>
</gene>
<evidence type="ECO:0000313" key="1">
    <source>
        <dbReference type="EMBL" id="MCE3051597.1"/>
    </source>
</evidence>
<sequence>MIADLKKSSNEELEGNYPIRSTMYPNLENNAHHFSNMHSLSLKDAFNNLTETSNDKENSERHFNVKNNQISFTNKHALQPEVHLVEMENENENLMNLVDFSMYDGMGNPQIHLKAYLDWLMGMEKGNKLKMRFFVRILTGPALMWYAKQDMAYQPTGIMPMSSHNLVVYPQFPNQIPPHGQAIAGPRFVAPNLSFSISISGTCDIDGQTTKNDFVKKSH</sequence>
<reference evidence="1 2" key="1">
    <citation type="journal article" date="2021" name="BMC Genomics">
        <title>Datura genome reveals duplications of psychoactive alkaloid biosynthetic genes and high mutation rate following tissue culture.</title>
        <authorList>
            <person name="Rajewski A."/>
            <person name="Carter-House D."/>
            <person name="Stajich J."/>
            <person name="Litt A."/>
        </authorList>
    </citation>
    <scope>NUCLEOTIDE SEQUENCE [LARGE SCALE GENOMIC DNA]</scope>
    <source>
        <strain evidence="1">AR-01</strain>
    </source>
</reference>
<keyword evidence="2" id="KW-1185">Reference proteome</keyword>
<organism evidence="1 2">
    <name type="scientific">Datura stramonium</name>
    <name type="common">Jimsonweed</name>
    <name type="synonym">Common thornapple</name>
    <dbReference type="NCBI Taxonomy" id="4076"/>
    <lineage>
        <taxon>Eukaryota</taxon>
        <taxon>Viridiplantae</taxon>
        <taxon>Streptophyta</taxon>
        <taxon>Embryophyta</taxon>
        <taxon>Tracheophyta</taxon>
        <taxon>Spermatophyta</taxon>
        <taxon>Magnoliopsida</taxon>
        <taxon>eudicotyledons</taxon>
        <taxon>Gunneridae</taxon>
        <taxon>Pentapetalae</taxon>
        <taxon>asterids</taxon>
        <taxon>lamiids</taxon>
        <taxon>Solanales</taxon>
        <taxon>Solanaceae</taxon>
        <taxon>Solanoideae</taxon>
        <taxon>Datureae</taxon>
        <taxon>Datura</taxon>
    </lineage>
</organism>
<dbReference type="Proteomes" id="UP000823775">
    <property type="component" value="Unassembled WGS sequence"/>
</dbReference>
<comment type="caution">
    <text evidence="1">The sequence shown here is derived from an EMBL/GenBank/DDBJ whole genome shotgun (WGS) entry which is preliminary data.</text>
</comment>
<proteinExistence type="predicted"/>
<name>A0ABS8WNE4_DATST</name>
<dbReference type="EMBL" id="JACEIK010008766">
    <property type="protein sequence ID" value="MCE3051597.1"/>
    <property type="molecule type" value="Genomic_DNA"/>
</dbReference>
<evidence type="ECO:0000313" key="2">
    <source>
        <dbReference type="Proteomes" id="UP000823775"/>
    </source>
</evidence>
<protein>
    <submittedName>
        <fullName evidence="1">Uncharacterized protein</fullName>
    </submittedName>
</protein>